<organism evidence="8 9">
    <name type="scientific">Enterobacter mori</name>
    <dbReference type="NCBI Taxonomy" id="539813"/>
    <lineage>
        <taxon>Bacteria</taxon>
        <taxon>Pseudomonadati</taxon>
        <taxon>Pseudomonadota</taxon>
        <taxon>Gammaproteobacteria</taxon>
        <taxon>Enterobacterales</taxon>
        <taxon>Enterobacteriaceae</taxon>
        <taxon>Enterobacter</taxon>
    </lineage>
</organism>
<gene>
    <name evidence="8" type="ORF">EKN29_18165</name>
</gene>
<evidence type="ECO:0000259" key="7">
    <source>
        <dbReference type="Pfam" id="PF22003"/>
    </source>
</evidence>
<feature type="chain" id="PRO_5040491768" evidence="5">
    <location>
        <begin position="29"/>
        <end position="335"/>
    </location>
</feature>
<evidence type="ECO:0000256" key="2">
    <source>
        <dbReference type="ARBA" id="ARBA00006671"/>
    </source>
</evidence>
<comment type="similarity">
    <text evidence="2">Belongs to the fimbrial protein family.</text>
</comment>
<sequence length="335" mass="35820">MSQRMTIHSLCAGVALLLATVFLHPAYANCTFTGEGGKDGVVTFQIPPAIVLDPDTPVGTVIYDNNAESGEVRVDCGGADAQIRRGYLTLTEGDAREDVLPGVYKTNVPGIGIRAASSSEQFPDYTEENLTRPWHSVGSIHGYSHYTSVFRAAAQLIVIGDIQEGDLDTSRLTAQDTLGGVVIGEMRFSPTSVHITTNTCNLVDRNIYVLLKTVNVQDFNGQYSDILTDGSFKIEITDCAAGTKVDYQFTSAGSTGVTNGNILGIAAGDSAAAGVGIQILDKNDTVLQFDQNYTAITSTQDKVPVEIPLKARYVKTGEVKAGKVDSVATFEVFYR</sequence>
<feature type="signal peptide" evidence="5">
    <location>
        <begin position="1"/>
        <end position="28"/>
    </location>
</feature>
<dbReference type="InterPro" id="IPR008966">
    <property type="entry name" value="Adhesion_dom_sf"/>
</dbReference>
<comment type="caution">
    <text evidence="8">The sequence shown here is derived from an EMBL/GenBank/DDBJ whole genome shotgun (WGS) entry which is preliminary data.</text>
</comment>
<keyword evidence="3 5" id="KW-0732">Signal</keyword>
<dbReference type="Gene3D" id="2.60.40.1090">
    <property type="entry name" value="Fimbrial-type adhesion domain"/>
    <property type="match status" value="1"/>
</dbReference>
<feature type="domain" description="MrkD-like receptor binding" evidence="7">
    <location>
        <begin position="50"/>
        <end position="127"/>
    </location>
</feature>
<dbReference type="GO" id="GO:0043709">
    <property type="term" value="P:cell adhesion involved in single-species biofilm formation"/>
    <property type="evidence" value="ECO:0007669"/>
    <property type="project" value="TreeGrafter"/>
</dbReference>
<proteinExistence type="inferred from homology"/>
<comment type="subcellular location">
    <subcellularLocation>
        <location evidence="1">Fimbrium</location>
    </subcellularLocation>
</comment>
<evidence type="ECO:0000256" key="4">
    <source>
        <dbReference type="ARBA" id="ARBA00023263"/>
    </source>
</evidence>
<dbReference type="InterPro" id="IPR054160">
    <property type="entry name" value="MrkD_recept-bd"/>
</dbReference>
<dbReference type="Pfam" id="PF22003">
    <property type="entry name" value="MrkDrd"/>
    <property type="match status" value="1"/>
</dbReference>
<dbReference type="Gene3D" id="2.60.40.3310">
    <property type="match status" value="1"/>
</dbReference>
<dbReference type="InterPro" id="IPR000259">
    <property type="entry name" value="Adhesion_dom_fimbrial"/>
</dbReference>
<protein>
    <submittedName>
        <fullName evidence="8">Type 1 fimbrial protein</fullName>
    </submittedName>
</protein>
<dbReference type="InterPro" id="IPR050263">
    <property type="entry name" value="Bact_Fimbrial_Adh_Pro"/>
</dbReference>
<dbReference type="Pfam" id="PF00419">
    <property type="entry name" value="Fimbrial"/>
    <property type="match status" value="1"/>
</dbReference>
<evidence type="ECO:0000313" key="9">
    <source>
        <dbReference type="Proteomes" id="UP000282263"/>
    </source>
</evidence>
<dbReference type="AlphaFoldDB" id="A0A9Q7NS57"/>
<dbReference type="RefSeq" id="WP_126816896.1">
    <property type="nucleotide sequence ID" value="NZ_JAJHUL010000003.1"/>
</dbReference>
<dbReference type="EMBL" id="RXPP01000021">
    <property type="protein sequence ID" value="RTQ22753.1"/>
    <property type="molecule type" value="Genomic_DNA"/>
</dbReference>
<reference evidence="8 9" key="1">
    <citation type="submission" date="2018-12" db="EMBL/GenBank/DDBJ databases">
        <title>The Batch Genome Submission of Enterobacter spp. strains.</title>
        <authorList>
            <person name="Wei L."/>
            <person name="Wu W."/>
            <person name="Lin J."/>
            <person name="Zhang X."/>
            <person name="Feng Y."/>
            <person name="Zong Z."/>
        </authorList>
    </citation>
    <scope>NUCLEOTIDE SEQUENCE [LARGE SCALE GENOMIC DNA]</scope>
    <source>
        <strain evidence="8 9">SCEM020047</strain>
    </source>
</reference>
<dbReference type="Proteomes" id="UP000282263">
    <property type="component" value="Unassembled WGS sequence"/>
</dbReference>
<dbReference type="InterPro" id="IPR036937">
    <property type="entry name" value="Adhesion_dom_fimbrial_sf"/>
</dbReference>
<dbReference type="PANTHER" id="PTHR33420:SF3">
    <property type="entry name" value="FIMBRIAL SUBUNIT ELFA"/>
    <property type="match status" value="1"/>
</dbReference>
<dbReference type="PANTHER" id="PTHR33420">
    <property type="entry name" value="FIMBRIAL SUBUNIT ELFA-RELATED"/>
    <property type="match status" value="1"/>
</dbReference>
<evidence type="ECO:0000259" key="6">
    <source>
        <dbReference type="Pfam" id="PF00419"/>
    </source>
</evidence>
<accession>A0A9Q7NS57</accession>
<evidence type="ECO:0000313" key="8">
    <source>
        <dbReference type="EMBL" id="RTQ22753.1"/>
    </source>
</evidence>
<dbReference type="SUPFAM" id="SSF49401">
    <property type="entry name" value="Bacterial adhesins"/>
    <property type="match status" value="1"/>
</dbReference>
<evidence type="ECO:0000256" key="3">
    <source>
        <dbReference type="ARBA" id="ARBA00022729"/>
    </source>
</evidence>
<evidence type="ECO:0000256" key="1">
    <source>
        <dbReference type="ARBA" id="ARBA00004561"/>
    </source>
</evidence>
<feature type="domain" description="Fimbrial-type adhesion" evidence="6">
    <location>
        <begin position="195"/>
        <end position="334"/>
    </location>
</feature>
<name>A0A9Q7NS57_9ENTR</name>
<evidence type="ECO:0000256" key="5">
    <source>
        <dbReference type="SAM" id="SignalP"/>
    </source>
</evidence>
<keyword evidence="4" id="KW-0281">Fimbrium</keyword>
<dbReference type="GO" id="GO:0009289">
    <property type="term" value="C:pilus"/>
    <property type="evidence" value="ECO:0007669"/>
    <property type="project" value="UniProtKB-SubCell"/>
</dbReference>